<protein>
    <submittedName>
        <fullName evidence="1">Uncharacterized protein</fullName>
    </submittedName>
</protein>
<reference evidence="1 2" key="1">
    <citation type="submission" date="2018-09" db="EMBL/GenBank/DDBJ databases">
        <title>whole genome sequence of T. equiperdum IVM-t1 strain.</title>
        <authorList>
            <person name="Suganuma K."/>
        </authorList>
    </citation>
    <scope>NUCLEOTIDE SEQUENCE [LARGE SCALE GENOMIC DNA]</scope>
    <source>
        <strain evidence="1 2">IVM-t1</strain>
    </source>
</reference>
<dbReference type="EMBL" id="QSBY01000003">
    <property type="protein sequence ID" value="RHW73453.1"/>
    <property type="molecule type" value="Genomic_DNA"/>
</dbReference>
<comment type="caution">
    <text evidence="1">The sequence shown here is derived from an EMBL/GenBank/DDBJ whole genome shotgun (WGS) entry which is preliminary data.</text>
</comment>
<evidence type="ECO:0000313" key="2">
    <source>
        <dbReference type="Proteomes" id="UP000266743"/>
    </source>
</evidence>
<evidence type="ECO:0000313" key="1">
    <source>
        <dbReference type="EMBL" id="RHW73453.1"/>
    </source>
</evidence>
<name>A0A3L6L9U9_9TRYP</name>
<dbReference type="Proteomes" id="UP000266743">
    <property type="component" value="Chromosome 3"/>
</dbReference>
<dbReference type="AlphaFoldDB" id="A0A3L6L9U9"/>
<sequence length="300" mass="34169">MFRGVLATTGRQRRVERRLATVVNSTGRRATKQWTHQICMNEFLKQQAATTRREEKWKRRHGFSALGIHSPLTAADVKALHQQQSEALANETAYARTVPSTSNEWNERSHLSRAQHCGYDTVDAHSGQSIAQQRFDSLARDAVLKYGPPLPVEFVAENDVITIQNTVSRSGVGDSFSLRDSERDANHFYDEVQVRPQELFQMIRKLDSSFSVHTHADGVPFSLLIKNCSYFNVRGGRVHFMRCLRRVKLSQNTRGDVNTEGSDEPAEVIVVLSRYKMREAPSFDGVRQGPQPWLYSYKMV</sequence>
<accession>A0A3L6L9U9</accession>
<organism evidence="1 2">
    <name type="scientific">Trypanosoma brucei equiperdum</name>
    <dbReference type="NCBI Taxonomy" id="630700"/>
    <lineage>
        <taxon>Eukaryota</taxon>
        <taxon>Discoba</taxon>
        <taxon>Euglenozoa</taxon>
        <taxon>Kinetoplastea</taxon>
        <taxon>Metakinetoplastina</taxon>
        <taxon>Trypanosomatida</taxon>
        <taxon>Trypanosomatidae</taxon>
        <taxon>Trypanosoma</taxon>
    </lineage>
</organism>
<gene>
    <name evidence="1" type="ORF">DPX39_030027700</name>
</gene>
<proteinExistence type="predicted"/>